<reference evidence="3" key="1">
    <citation type="submission" date="2020-10" db="EMBL/GenBank/DDBJ databases">
        <title>Diversity and distribution of actinomycetes associated with coral in the coast of Hainan.</title>
        <authorList>
            <person name="Li F."/>
        </authorList>
    </citation>
    <scope>NUCLEOTIDE SEQUENCE</scope>
    <source>
        <strain evidence="3">HNM0983</strain>
    </source>
</reference>
<protein>
    <submittedName>
        <fullName evidence="3">DUF3105 domain-containing protein</fullName>
    </submittedName>
</protein>
<comment type="caution">
    <text evidence="3">The sequence shown here is derived from an EMBL/GenBank/DDBJ whole genome shotgun (WGS) entry which is preliminary data.</text>
</comment>
<keyword evidence="4" id="KW-1185">Reference proteome</keyword>
<accession>A0A929BDU1</accession>
<dbReference type="Pfam" id="PF11303">
    <property type="entry name" value="DUF3105"/>
    <property type="match status" value="1"/>
</dbReference>
<feature type="compositionally biased region" description="Pro residues" evidence="1">
    <location>
        <begin position="226"/>
        <end position="239"/>
    </location>
</feature>
<keyword evidence="2" id="KW-1133">Transmembrane helix</keyword>
<dbReference type="EMBL" id="JADEYC010000025">
    <property type="protein sequence ID" value="MBE9375768.1"/>
    <property type="molecule type" value="Genomic_DNA"/>
</dbReference>
<keyword evidence="2" id="KW-0812">Transmembrane</keyword>
<feature type="region of interest" description="Disordered" evidence="1">
    <location>
        <begin position="47"/>
        <end position="73"/>
    </location>
</feature>
<dbReference type="InterPro" id="IPR021454">
    <property type="entry name" value="DUF3105"/>
</dbReference>
<gene>
    <name evidence="3" type="ORF">IQ251_15040</name>
</gene>
<feature type="transmembrane region" description="Helical" evidence="2">
    <location>
        <begin position="15"/>
        <end position="37"/>
    </location>
</feature>
<evidence type="ECO:0000256" key="2">
    <source>
        <dbReference type="SAM" id="Phobius"/>
    </source>
</evidence>
<dbReference type="AlphaFoldDB" id="A0A929BDU1"/>
<name>A0A929BDU1_9PSEU</name>
<feature type="region of interest" description="Disordered" evidence="1">
    <location>
        <begin position="219"/>
        <end position="256"/>
    </location>
</feature>
<evidence type="ECO:0000313" key="3">
    <source>
        <dbReference type="EMBL" id="MBE9375768.1"/>
    </source>
</evidence>
<keyword evidence="2" id="KW-0472">Membrane</keyword>
<proteinExistence type="predicted"/>
<evidence type="ECO:0000256" key="1">
    <source>
        <dbReference type="SAM" id="MobiDB-lite"/>
    </source>
</evidence>
<sequence length="256" mass="27583">MSDEHEAPPRRTRPFPWATVAGVTAAVIAAGSFFGFAHAHWTTHQHRLSAQASATPGGTGFEPSPDNPDPSRAIPGVRIVEGLGASHVTADERVAYEQRPPVGGAHDEVWADCTGVVYDRPVREENLVHSLEHGAVWIAYDPARLDRAGIDRLAARADNAPHTVMSPYPGMDHSISLQSWGHQLAVEDPADERIDQFITALRLNEHGVYPEVGATCQTTPDMFDPAAPPPFDPAPPGPDAVPMNRDDNGPRDEPGQ</sequence>
<evidence type="ECO:0000313" key="4">
    <source>
        <dbReference type="Proteomes" id="UP000598360"/>
    </source>
</evidence>
<dbReference type="Proteomes" id="UP000598360">
    <property type="component" value="Unassembled WGS sequence"/>
</dbReference>
<feature type="compositionally biased region" description="Basic and acidic residues" evidence="1">
    <location>
        <begin position="244"/>
        <end position="256"/>
    </location>
</feature>
<dbReference type="RefSeq" id="WP_193929218.1">
    <property type="nucleotide sequence ID" value="NZ_JADEYC010000025.1"/>
</dbReference>
<organism evidence="3 4">
    <name type="scientific">Saccharopolyspora montiporae</name>
    <dbReference type="NCBI Taxonomy" id="2781240"/>
    <lineage>
        <taxon>Bacteria</taxon>
        <taxon>Bacillati</taxon>
        <taxon>Actinomycetota</taxon>
        <taxon>Actinomycetes</taxon>
        <taxon>Pseudonocardiales</taxon>
        <taxon>Pseudonocardiaceae</taxon>
        <taxon>Saccharopolyspora</taxon>
    </lineage>
</organism>